<dbReference type="AlphaFoldDB" id="A0A7G3AQG6"/>
<organism evidence="1">
    <name type="scientific">Lutzomyia longipalpis</name>
    <name type="common">Sand fly</name>
    <dbReference type="NCBI Taxonomy" id="7200"/>
    <lineage>
        <taxon>Eukaryota</taxon>
        <taxon>Metazoa</taxon>
        <taxon>Ecdysozoa</taxon>
        <taxon>Arthropoda</taxon>
        <taxon>Hexapoda</taxon>
        <taxon>Insecta</taxon>
        <taxon>Pterygota</taxon>
        <taxon>Neoptera</taxon>
        <taxon>Endopterygota</taxon>
        <taxon>Diptera</taxon>
        <taxon>Nematocera</taxon>
        <taxon>Psychodoidea</taxon>
        <taxon>Psychodidae</taxon>
        <taxon>Lutzomyia</taxon>
        <taxon>Lutzomyia</taxon>
    </lineage>
</organism>
<protein>
    <submittedName>
        <fullName evidence="1">Putative secreted protein</fullName>
    </submittedName>
</protein>
<name>A0A7G3AQG6_LUTLO</name>
<accession>A0A7G3AQG6</accession>
<reference evidence="1" key="1">
    <citation type="journal article" date="2020" name="BMC">
        <title>Leishmania infection induces a limited differential gene expression in the sand fly midgut.</title>
        <authorList>
            <person name="Coutinho-Abreu I.V."/>
            <person name="Serafim T.D."/>
            <person name="Meneses C."/>
            <person name="Kamhawi S."/>
            <person name="Oliveira F."/>
            <person name="Valenzuela J.G."/>
        </authorList>
    </citation>
    <scope>NUCLEOTIDE SEQUENCE</scope>
    <source>
        <strain evidence="1">Jacobina</strain>
        <tissue evidence="1">Midgut</tissue>
    </source>
</reference>
<evidence type="ECO:0000313" key="1">
    <source>
        <dbReference type="EMBL" id="MBC1173516.1"/>
    </source>
</evidence>
<dbReference type="EMBL" id="GITU01004813">
    <property type="protein sequence ID" value="MBC1173516.1"/>
    <property type="molecule type" value="Transcribed_RNA"/>
</dbReference>
<proteinExistence type="predicted"/>
<sequence length="96" mass="11001">MFCCRTSLFSLVLPINAHDFPLFTLSQALGTLPQVAFHFSRAKISQFTEKIAEKTNKHVDFTRAGKRMTEKNMFLRHSFSGSCVVNVFLIFRQLSL</sequence>